<dbReference type="EC" id="3.1.1.-" evidence="3"/>
<dbReference type="InterPro" id="IPR013094">
    <property type="entry name" value="AB_hydrolase_3"/>
</dbReference>
<protein>
    <submittedName>
        <fullName evidence="3">Acetyl esterase</fullName>
        <ecNumber evidence="3">3.1.1.-</ecNumber>
    </submittedName>
</protein>
<dbReference type="RefSeq" id="WP_183453662.1">
    <property type="nucleotide sequence ID" value="NZ_JACHWB010000007.1"/>
</dbReference>
<dbReference type="Gene3D" id="3.40.50.1820">
    <property type="entry name" value="alpha/beta hydrolase"/>
    <property type="match status" value="1"/>
</dbReference>
<comment type="caution">
    <text evidence="3">The sequence shown here is derived from an EMBL/GenBank/DDBJ whole genome shotgun (WGS) entry which is preliminary data.</text>
</comment>
<evidence type="ECO:0000259" key="2">
    <source>
        <dbReference type="Pfam" id="PF07859"/>
    </source>
</evidence>
<dbReference type="Proteomes" id="UP000532010">
    <property type="component" value="Unassembled WGS sequence"/>
</dbReference>
<dbReference type="EMBL" id="JACHWB010000007">
    <property type="protein sequence ID" value="MBB3021089.1"/>
    <property type="molecule type" value="Genomic_DNA"/>
</dbReference>
<dbReference type="Pfam" id="PF07859">
    <property type="entry name" value="Abhydrolase_3"/>
    <property type="match status" value="1"/>
</dbReference>
<evidence type="ECO:0000256" key="1">
    <source>
        <dbReference type="ARBA" id="ARBA00022801"/>
    </source>
</evidence>
<dbReference type="GO" id="GO:0016787">
    <property type="term" value="F:hydrolase activity"/>
    <property type="evidence" value="ECO:0007669"/>
    <property type="project" value="UniProtKB-KW"/>
</dbReference>
<dbReference type="AlphaFoldDB" id="A0A7W4VPR6"/>
<dbReference type="PANTHER" id="PTHR48081:SF8">
    <property type="entry name" value="ALPHA_BETA HYDROLASE FOLD-3 DOMAIN-CONTAINING PROTEIN-RELATED"/>
    <property type="match status" value="1"/>
</dbReference>
<proteinExistence type="predicted"/>
<evidence type="ECO:0000313" key="3">
    <source>
        <dbReference type="EMBL" id="MBB3021089.1"/>
    </source>
</evidence>
<dbReference type="InterPro" id="IPR050300">
    <property type="entry name" value="GDXG_lipolytic_enzyme"/>
</dbReference>
<keyword evidence="4" id="KW-1185">Reference proteome</keyword>
<dbReference type="PANTHER" id="PTHR48081">
    <property type="entry name" value="AB HYDROLASE SUPERFAMILY PROTEIN C4A8.06C"/>
    <property type="match status" value="1"/>
</dbReference>
<dbReference type="SUPFAM" id="SSF53474">
    <property type="entry name" value="alpha/beta-Hydrolases"/>
    <property type="match status" value="1"/>
</dbReference>
<gene>
    <name evidence="3" type="ORF">FHR70_004179</name>
</gene>
<organism evidence="3 4">
    <name type="scientific">Microvirga lupini</name>
    <dbReference type="NCBI Taxonomy" id="420324"/>
    <lineage>
        <taxon>Bacteria</taxon>
        <taxon>Pseudomonadati</taxon>
        <taxon>Pseudomonadota</taxon>
        <taxon>Alphaproteobacteria</taxon>
        <taxon>Hyphomicrobiales</taxon>
        <taxon>Methylobacteriaceae</taxon>
        <taxon>Microvirga</taxon>
    </lineage>
</organism>
<evidence type="ECO:0000313" key="4">
    <source>
        <dbReference type="Proteomes" id="UP000532010"/>
    </source>
</evidence>
<reference evidence="3 4" key="1">
    <citation type="submission" date="2020-08" db="EMBL/GenBank/DDBJ databases">
        <title>The Agave Microbiome: Exploring the role of microbial communities in plant adaptations to desert environments.</title>
        <authorList>
            <person name="Partida-Martinez L.P."/>
        </authorList>
    </citation>
    <scope>NUCLEOTIDE SEQUENCE [LARGE SCALE GENOMIC DNA]</scope>
    <source>
        <strain evidence="3 4">AT3.9</strain>
    </source>
</reference>
<sequence length="316" mass="34719">MKLDPSIARMLEEGRAARTVPVNEIPVDVMRAGYSQKYFERSLEPSGGVHAETMTLPEGNGRFSISIYRPNDGLKPLPALLYFHGGGFVLGDTQAYSRQSMNIARHCKAAVIFVDFRRAPEHPFPAALDDALLAARWTLENAASLGLDPKRISLMGDSAGGNLAINVALHFGASRQPFHFLCLLYPVTDFRHYLDRSPGFPSDHAFGTGFGLDHALMKLFGEKYLADPALAEDPRVSPLLATRVSDLPKTAIFTAENDILRDQGNAFAERLERDGVPVAYRCMPSLIHNFMGHAAVSQAAEGAFWEVCETVKQNVM</sequence>
<name>A0A7W4VPR6_9HYPH</name>
<accession>A0A7W4VPR6</accession>
<dbReference type="InterPro" id="IPR029058">
    <property type="entry name" value="AB_hydrolase_fold"/>
</dbReference>
<feature type="domain" description="Alpha/beta hydrolase fold-3" evidence="2">
    <location>
        <begin position="80"/>
        <end position="291"/>
    </location>
</feature>
<keyword evidence="1 3" id="KW-0378">Hydrolase</keyword>